<dbReference type="PANTHER" id="PTHR22990">
    <property type="entry name" value="F-BOX ONLY PROTEIN"/>
    <property type="match status" value="1"/>
</dbReference>
<dbReference type="eggNOG" id="COG5434">
    <property type="taxonomic scope" value="Bacteria"/>
</dbReference>
<organism evidence="4 5">
    <name type="scientific">Rhizobium favelukesii</name>
    <dbReference type="NCBI Taxonomy" id="348824"/>
    <lineage>
        <taxon>Bacteria</taxon>
        <taxon>Pseudomonadati</taxon>
        <taxon>Pseudomonadota</taxon>
        <taxon>Alphaproteobacteria</taxon>
        <taxon>Hyphomicrobiales</taxon>
        <taxon>Rhizobiaceae</taxon>
        <taxon>Rhizobium/Agrobacterium group</taxon>
        <taxon>Rhizobium</taxon>
    </lineage>
</organism>
<feature type="domain" description="Periplasmic copper-binding protein NosD beta helix" evidence="2">
    <location>
        <begin position="376"/>
        <end position="557"/>
    </location>
</feature>
<proteinExistence type="predicted"/>
<dbReference type="InterPro" id="IPR006626">
    <property type="entry name" value="PbH1"/>
</dbReference>
<dbReference type="EC" id="5.1.3.-" evidence="4"/>
<sequence length="596" mass="64012">MAGRMEADPDAIDQDLLCERRCLLACAEAVTIADLHDVQRLSRGEHVCVAGSRVVRMAVGYQRSLYRSHGIHIESPLRTIEPLGGGIEQGVWFHACKDSGKERKGQWDAGSDKRRAPETVACIEMKQVRWHVSCRAYRMKNSSLVSSRRHLLRLAGASALTLIAFRSFATTREGDLRGPIDAVRYKTTSSAADRKSVSLQKMIDQAAAENVPVFLPPGTYKVSNLVLPENTRITGVPGASRIVYTGDGHLFSAENIKRVELSDIVIDGQNRWLGDYASALLQFTGVDEVLIDNCEIGGSRKHAVQLERCGGRIERSRISGAAQSGIYAVEANGLSITGNEVFDCGNGGILVHRWKKAVDNSVVNGNRIHRIKANAGGTGQNGNGINIFRADNVMVANNHISDCAFTAIRANSASNIQITGNQCQRSGETAIYVEFEFQGALVSDNMVDGAANGISIANFDQGGRLASVTGNVVRNLTLKGPYEHEVGFGIGIAAEADTLVSGNVIEGAPRWGMQLGWGPYLRNLVVTGNIIRKAPVGCAVSVAKGAGPAVITDNVFQETPDGAVLGFEWDKKVSGELATAGSSPYGQLTVERNRIS</sequence>
<evidence type="ECO:0000259" key="3">
    <source>
        <dbReference type="Pfam" id="PF13229"/>
    </source>
</evidence>
<dbReference type="GO" id="GO:0016853">
    <property type="term" value="F:isomerase activity"/>
    <property type="evidence" value="ECO:0007669"/>
    <property type="project" value="UniProtKB-KW"/>
</dbReference>
<dbReference type="PATRIC" id="fig|348824.6.peg.1222"/>
<dbReference type="KEGG" id="rhl:LPU83_1132"/>
<dbReference type="PANTHER" id="PTHR22990:SF15">
    <property type="entry name" value="F-BOX ONLY PROTEIN 10"/>
    <property type="match status" value="1"/>
</dbReference>
<dbReference type="AlphaFoldDB" id="W6RQW9"/>
<dbReference type="HOGENOM" id="CLU_032301_0_0_5"/>
<evidence type="ECO:0000256" key="1">
    <source>
        <dbReference type="ARBA" id="ARBA00022737"/>
    </source>
</evidence>
<dbReference type="Pfam" id="PF05048">
    <property type="entry name" value="NosD"/>
    <property type="match status" value="1"/>
</dbReference>
<dbReference type="Gene3D" id="2.160.20.10">
    <property type="entry name" value="Single-stranded right-handed beta-helix, Pectin lyase-like"/>
    <property type="match status" value="3"/>
</dbReference>
<dbReference type="EMBL" id="HG916852">
    <property type="protein sequence ID" value="CDM56806.1"/>
    <property type="molecule type" value="Genomic_DNA"/>
</dbReference>
<dbReference type="NCBIfam" id="TIGR03807">
    <property type="entry name" value="RR_fam_repeat"/>
    <property type="match status" value="1"/>
</dbReference>
<keyword evidence="5" id="KW-1185">Reference proteome</keyword>
<evidence type="ECO:0000313" key="5">
    <source>
        <dbReference type="Proteomes" id="UP000019443"/>
    </source>
</evidence>
<feature type="domain" description="Right handed beta helix" evidence="3">
    <location>
        <begin position="282"/>
        <end position="373"/>
    </location>
</feature>
<accession>W6RQW9</accession>
<dbReference type="InterPro" id="IPR012334">
    <property type="entry name" value="Pectin_lyas_fold"/>
</dbReference>
<dbReference type="InterPro" id="IPR022388">
    <property type="entry name" value="CHP03808"/>
</dbReference>
<dbReference type="InterPro" id="IPR007742">
    <property type="entry name" value="NosD_dom"/>
</dbReference>
<dbReference type="InterPro" id="IPR022444">
    <property type="entry name" value="Cofactor-bd_rpt"/>
</dbReference>
<gene>
    <name evidence="4" type="ORF">LPU83_1132</name>
</gene>
<protein>
    <submittedName>
        <fullName evidence="4">Poly(Beta-D-mannuronate) C5 epimerase 6</fullName>
        <ecNumber evidence="4">5.1.3.-</ecNumber>
    </submittedName>
</protein>
<reference evidence="4" key="1">
    <citation type="submission" date="2013-11" db="EMBL/GenBank/DDBJ databases">
        <title>Draft genome sequence of the broad-host-range Rhizobium sp. LPU83 strain, a member of the low-genetic diversity Oregon-like Rhizobium sp. group.</title>
        <authorList>
            <person name="Wibberg D."/>
            <person name="Puehler A."/>
            <person name="Schlueter A."/>
        </authorList>
    </citation>
    <scope>NUCLEOTIDE SEQUENCE [LARGE SCALE GENOMIC DNA]</scope>
    <source>
        <strain evidence="4">LPU83</strain>
    </source>
</reference>
<dbReference type="Proteomes" id="UP000019443">
    <property type="component" value="Chromosome"/>
</dbReference>
<dbReference type="InterPro" id="IPR051550">
    <property type="entry name" value="SCF-Subunits/Alg-Epimerases"/>
</dbReference>
<dbReference type="InterPro" id="IPR011050">
    <property type="entry name" value="Pectin_lyase_fold/virulence"/>
</dbReference>
<keyword evidence="1" id="KW-0677">Repeat</keyword>
<dbReference type="SMART" id="SM00710">
    <property type="entry name" value="PbH1"/>
    <property type="match status" value="10"/>
</dbReference>
<evidence type="ECO:0000259" key="2">
    <source>
        <dbReference type="Pfam" id="PF05048"/>
    </source>
</evidence>
<dbReference type="SUPFAM" id="SSF51126">
    <property type="entry name" value="Pectin lyase-like"/>
    <property type="match status" value="1"/>
</dbReference>
<name>W6RQW9_9HYPH</name>
<evidence type="ECO:0000313" key="4">
    <source>
        <dbReference type="EMBL" id="CDM56806.1"/>
    </source>
</evidence>
<dbReference type="Pfam" id="PF13229">
    <property type="entry name" value="Beta_helix"/>
    <property type="match status" value="1"/>
</dbReference>
<dbReference type="NCBIfam" id="TIGR03808">
    <property type="entry name" value="RR_plus_rpt_1"/>
    <property type="match status" value="1"/>
</dbReference>
<keyword evidence="4" id="KW-0413">Isomerase</keyword>
<dbReference type="InterPro" id="IPR039448">
    <property type="entry name" value="Beta_helix"/>
</dbReference>